<evidence type="ECO:0000313" key="2">
    <source>
        <dbReference type="EMBL" id="ACB84301.1"/>
    </source>
</evidence>
<dbReference type="OrthoDB" id="2112708at2"/>
<evidence type="ECO:0008006" key="4">
    <source>
        <dbReference type="Google" id="ProtNLM"/>
    </source>
</evidence>
<reference evidence="2 3" key="2">
    <citation type="journal article" date="2011" name="J. Bacteriol.">
        <title>Complete genome sequence of the anaerobic, halophilic alkalithermophile Natranaerobius thermophilus JW/NM-WN-LF.</title>
        <authorList>
            <person name="Zhao B."/>
            <person name="Mesbah N.M."/>
            <person name="Dalin E."/>
            <person name="Goodwin L."/>
            <person name="Nolan M."/>
            <person name="Pitluck S."/>
            <person name="Chertkov O."/>
            <person name="Brettin T.S."/>
            <person name="Han J."/>
            <person name="Larimer F.W."/>
            <person name="Land M.L."/>
            <person name="Hauser L."/>
            <person name="Kyrpides N."/>
            <person name="Wiegel J."/>
        </authorList>
    </citation>
    <scope>NUCLEOTIDE SEQUENCE [LARGE SCALE GENOMIC DNA]</scope>
    <source>
        <strain evidence="3">ATCC BAA-1301 / DSM 18059 / JW/NM-WN-LF</strain>
    </source>
</reference>
<dbReference type="Proteomes" id="UP000001683">
    <property type="component" value="Chromosome"/>
</dbReference>
<dbReference type="KEGG" id="nth:Nther_0709"/>
<reference evidence="2 3" key="1">
    <citation type="submission" date="2008-04" db="EMBL/GenBank/DDBJ databases">
        <title>Complete sequence of chromosome of Natranaerobius thermophilus JW/NM-WN-LF.</title>
        <authorList>
            <consortium name="US DOE Joint Genome Institute"/>
            <person name="Copeland A."/>
            <person name="Lucas S."/>
            <person name="Lapidus A."/>
            <person name="Glavina del Rio T."/>
            <person name="Dalin E."/>
            <person name="Tice H."/>
            <person name="Bruce D."/>
            <person name="Goodwin L."/>
            <person name="Pitluck S."/>
            <person name="Chertkov O."/>
            <person name="Brettin T."/>
            <person name="Detter J.C."/>
            <person name="Han C."/>
            <person name="Kuske C.R."/>
            <person name="Schmutz J."/>
            <person name="Larimer F."/>
            <person name="Land M."/>
            <person name="Hauser L."/>
            <person name="Kyrpides N."/>
            <person name="Lykidis A."/>
            <person name="Mesbah N.M."/>
            <person name="Wiegel J."/>
        </authorList>
    </citation>
    <scope>NUCLEOTIDE SEQUENCE [LARGE SCALE GENOMIC DNA]</scope>
    <source>
        <strain evidence="3">ATCC BAA-1301 / DSM 18059 / JW/NM-WN-LF</strain>
    </source>
</reference>
<keyword evidence="1" id="KW-0812">Transmembrane</keyword>
<dbReference type="STRING" id="457570.Nther_0709"/>
<feature type="transmembrane region" description="Helical" evidence="1">
    <location>
        <begin position="6"/>
        <end position="21"/>
    </location>
</feature>
<dbReference type="HOGENOM" id="CLU_2423876_0_0_9"/>
<protein>
    <recommendedName>
        <fullName evidence="4">DUF2007 domain-containing protein</fullName>
    </recommendedName>
</protein>
<dbReference type="EMBL" id="CP001034">
    <property type="protein sequence ID" value="ACB84301.1"/>
    <property type="molecule type" value="Genomic_DNA"/>
</dbReference>
<gene>
    <name evidence="2" type="ordered locus">Nther_0709</name>
</gene>
<dbReference type="AlphaFoldDB" id="B2A7A7"/>
<keyword evidence="3" id="KW-1185">Reference proteome</keyword>
<dbReference type="RefSeq" id="WP_012447185.1">
    <property type="nucleotide sequence ID" value="NC_010718.1"/>
</dbReference>
<keyword evidence="1" id="KW-0472">Membrane</keyword>
<accession>B2A7A7</accession>
<organism evidence="2 3">
    <name type="scientific">Natranaerobius thermophilus (strain ATCC BAA-1301 / DSM 18059 / JW/NM-WN-LF)</name>
    <dbReference type="NCBI Taxonomy" id="457570"/>
    <lineage>
        <taxon>Bacteria</taxon>
        <taxon>Bacillati</taxon>
        <taxon>Bacillota</taxon>
        <taxon>Clostridia</taxon>
        <taxon>Natranaerobiales</taxon>
        <taxon>Natranaerobiaceae</taxon>
        <taxon>Natranaerobius</taxon>
    </lineage>
</organism>
<evidence type="ECO:0000256" key="1">
    <source>
        <dbReference type="SAM" id="Phobius"/>
    </source>
</evidence>
<evidence type="ECO:0000313" key="3">
    <source>
        <dbReference type="Proteomes" id="UP000001683"/>
    </source>
</evidence>
<dbReference type="InParanoid" id="B2A7A7"/>
<sequence length="91" mass="10195">MEIIIIIAVVILITLGIYLIITKDRGWVEVYGGSQINLAEVQEKYSQLKQQGINCKLLVRGGPGRSSRATTAVILVKEEEVKNAYEIIERH</sequence>
<proteinExistence type="predicted"/>
<name>B2A7A7_NATTJ</name>
<keyword evidence="1" id="KW-1133">Transmembrane helix</keyword>